<dbReference type="KEGG" id="lbc:LACBIDRAFT_308646"/>
<protein>
    <submittedName>
        <fullName evidence="2">Predicted protein</fullName>
    </submittedName>
</protein>
<feature type="region of interest" description="Disordered" evidence="1">
    <location>
        <begin position="168"/>
        <end position="223"/>
    </location>
</feature>
<dbReference type="AlphaFoldDB" id="B0CWV6"/>
<organism evidence="3">
    <name type="scientific">Laccaria bicolor (strain S238N-H82 / ATCC MYA-4686)</name>
    <name type="common">Bicoloured deceiver</name>
    <name type="synonym">Laccaria laccata var. bicolor</name>
    <dbReference type="NCBI Taxonomy" id="486041"/>
    <lineage>
        <taxon>Eukaryota</taxon>
        <taxon>Fungi</taxon>
        <taxon>Dikarya</taxon>
        <taxon>Basidiomycota</taxon>
        <taxon>Agaricomycotina</taxon>
        <taxon>Agaricomycetes</taxon>
        <taxon>Agaricomycetidae</taxon>
        <taxon>Agaricales</taxon>
        <taxon>Agaricineae</taxon>
        <taxon>Hydnangiaceae</taxon>
        <taxon>Laccaria</taxon>
    </lineage>
</organism>
<accession>B0CWV6</accession>
<evidence type="ECO:0000256" key="1">
    <source>
        <dbReference type="SAM" id="MobiDB-lite"/>
    </source>
</evidence>
<dbReference type="OrthoDB" id="341421at2759"/>
<name>B0CWV6_LACBS</name>
<dbReference type="Proteomes" id="UP000001194">
    <property type="component" value="Unassembled WGS sequence"/>
</dbReference>
<gene>
    <name evidence="2" type="ORF">LACBIDRAFT_308646</name>
</gene>
<dbReference type="RefSeq" id="XP_001875637.1">
    <property type="nucleotide sequence ID" value="XM_001875602.1"/>
</dbReference>
<evidence type="ECO:0000313" key="2">
    <source>
        <dbReference type="EMBL" id="EDR13139.1"/>
    </source>
</evidence>
<keyword evidence="3" id="KW-1185">Reference proteome</keyword>
<dbReference type="GeneID" id="6071190"/>
<dbReference type="InParanoid" id="B0CWV6"/>
<dbReference type="EMBL" id="DS547093">
    <property type="protein sequence ID" value="EDR13139.1"/>
    <property type="molecule type" value="Genomic_DNA"/>
</dbReference>
<reference evidence="2 3" key="1">
    <citation type="journal article" date="2008" name="Nature">
        <title>The genome of Laccaria bicolor provides insights into mycorrhizal symbiosis.</title>
        <authorList>
            <person name="Martin F."/>
            <person name="Aerts A."/>
            <person name="Ahren D."/>
            <person name="Brun A."/>
            <person name="Danchin E.G.J."/>
            <person name="Duchaussoy F."/>
            <person name="Gibon J."/>
            <person name="Kohler A."/>
            <person name="Lindquist E."/>
            <person name="Pereda V."/>
            <person name="Salamov A."/>
            <person name="Shapiro H.J."/>
            <person name="Wuyts J."/>
            <person name="Blaudez D."/>
            <person name="Buee M."/>
            <person name="Brokstein P."/>
            <person name="Canbaeck B."/>
            <person name="Cohen D."/>
            <person name="Courty P.E."/>
            <person name="Coutinho P.M."/>
            <person name="Delaruelle C."/>
            <person name="Detter J.C."/>
            <person name="Deveau A."/>
            <person name="DiFazio S."/>
            <person name="Duplessis S."/>
            <person name="Fraissinet-Tachet L."/>
            <person name="Lucic E."/>
            <person name="Frey-Klett P."/>
            <person name="Fourrey C."/>
            <person name="Feussner I."/>
            <person name="Gay G."/>
            <person name="Grimwood J."/>
            <person name="Hoegger P.J."/>
            <person name="Jain P."/>
            <person name="Kilaru S."/>
            <person name="Labbe J."/>
            <person name="Lin Y.C."/>
            <person name="Legue V."/>
            <person name="Le Tacon F."/>
            <person name="Marmeisse R."/>
            <person name="Melayah D."/>
            <person name="Montanini B."/>
            <person name="Muratet M."/>
            <person name="Nehls U."/>
            <person name="Niculita-Hirzel H."/>
            <person name="Oudot-Le Secq M.P."/>
            <person name="Peter M."/>
            <person name="Quesneville H."/>
            <person name="Rajashekar B."/>
            <person name="Reich M."/>
            <person name="Rouhier N."/>
            <person name="Schmutz J."/>
            <person name="Yin T."/>
            <person name="Chalot M."/>
            <person name="Henrissat B."/>
            <person name="Kuees U."/>
            <person name="Lucas S."/>
            <person name="Van de Peer Y."/>
            <person name="Podila G.K."/>
            <person name="Polle A."/>
            <person name="Pukkila P.J."/>
            <person name="Richardson P.M."/>
            <person name="Rouze P."/>
            <person name="Sanders I.R."/>
            <person name="Stajich J.E."/>
            <person name="Tunlid A."/>
            <person name="Tuskan G."/>
            <person name="Grigoriev I.V."/>
        </authorList>
    </citation>
    <scope>NUCLEOTIDE SEQUENCE [LARGE SCALE GENOMIC DNA]</scope>
    <source>
        <strain evidence="3">S238N-H82 / ATCC MYA-4686</strain>
    </source>
</reference>
<dbReference type="HOGENOM" id="CLU_1240323_0_0_1"/>
<evidence type="ECO:0000313" key="3">
    <source>
        <dbReference type="Proteomes" id="UP000001194"/>
    </source>
</evidence>
<sequence>MYVFNFTKVVADVGPYTKHGGLESAFKIAPAFFCDREIKHDTPKFMEERQRFSVLRNTDLHEAMNGTVEEMIGGPSAYKEKYSKIICDFMDKVAGRTCSDVEKDVLVRFATHDRCTMAMNIHYEEYLRFPESPLLGIDVNPGEVGRTPPQVEGNEKWWRSLKRLSQKQREGKITTSELSDALDDMLDKHPAKADASGRRQEMPNEADENRKEKPSVNPQIRPV</sequence>
<feature type="compositionally biased region" description="Basic and acidic residues" evidence="1">
    <location>
        <begin position="185"/>
        <end position="214"/>
    </location>
</feature>
<proteinExistence type="predicted"/>